<organism evidence="2 3">
    <name type="scientific">Mesorhizobium plurifarium</name>
    <dbReference type="NCBI Taxonomy" id="69974"/>
    <lineage>
        <taxon>Bacteria</taxon>
        <taxon>Pseudomonadati</taxon>
        <taxon>Pseudomonadota</taxon>
        <taxon>Alphaproteobacteria</taxon>
        <taxon>Hyphomicrobiales</taxon>
        <taxon>Phyllobacteriaceae</taxon>
        <taxon>Mesorhizobium</taxon>
    </lineage>
</organism>
<name>A0A090FYJ6_MESPL</name>
<dbReference type="Proteomes" id="UP000046122">
    <property type="component" value="Unassembled WGS sequence"/>
</dbReference>
<reference evidence="2 3" key="1">
    <citation type="submission" date="2014-08" db="EMBL/GenBank/DDBJ databases">
        <authorList>
            <person name="Moulin Lionel"/>
        </authorList>
    </citation>
    <scope>NUCLEOTIDE SEQUENCE [LARGE SCALE GENOMIC DNA]</scope>
</reference>
<evidence type="ECO:0000313" key="3">
    <source>
        <dbReference type="Proteomes" id="UP000046122"/>
    </source>
</evidence>
<dbReference type="Gene3D" id="3.40.395.10">
    <property type="entry name" value="Adenoviral Proteinase, Chain A"/>
    <property type="match status" value="1"/>
</dbReference>
<feature type="region of interest" description="Disordered" evidence="1">
    <location>
        <begin position="1"/>
        <end position="24"/>
    </location>
</feature>
<evidence type="ECO:0000256" key="1">
    <source>
        <dbReference type="SAM" id="MobiDB-lite"/>
    </source>
</evidence>
<dbReference type="EMBL" id="CCNE01000009">
    <property type="protein sequence ID" value="CDX52640.1"/>
    <property type="molecule type" value="Genomic_DNA"/>
</dbReference>
<feature type="compositionally biased region" description="Basic and acidic residues" evidence="1">
    <location>
        <begin position="161"/>
        <end position="172"/>
    </location>
</feature>
<protein>
    <submittedName>
        <fullName evidence="2">Uncharacterized protein</fullName>
    </submittedName>
</protein>
<proteinExistence type="predicted"/>
<accession>A0A090FYJ6</accession>
<evidence type="ECO:0000313" key="2">
    <source>
        <dbReference type="EMBL" id="CDX52640.1"/>
    </source>
</evidence>
<feature type="region of interest" description="Disordered" evidence="1">
    <location>
        <begin position="152"/>
        <end position="172"/>
    </location>
</feature>
<gene>
    <name evidence="2" type="ORF">MPL3365_170008</name>
</gene>
<sequence>MSRRSLAPTEVRRQESGLRDGGNLSLNGLSGLTAELSPSRIPPNGFSSAWKAPRCRKRVRRESVHELRSPIIGSLAQIQRLLSVVRQGLARTADCGVFVLEATRALAARLAEGERPRTQPLHLDPLVADRQALQHRLGAYIDSGQRSLPRRLADTPVRLISGERRHDRHSDV</sequence>
<dbReference type="AlphaFoldDB" id="A0A090FYJ6"/>